<name>A0ABQ5FDS2_9ASTR</name>
<protein>
    <submittedName>
        <fullName evidence="2">Uncharacterized protein</fullName>
    </submittedName>
</protein>
<organism evidence="2 3">
    <name type="scientific">Tanacetum coccineum</name>
    <dbReference type="NCBI Taxonomy" id="301880"/>
    <lineage>
        <taxon>Eukaryota</taxon>
        <taxon>Viridiplantae</taxon>
        <taxon>Streptophyta</taxon>
        <taxon>Embryophyta</taxon>
        <taxon>Tracheophyta</taxon>
        <taxon>Spermatophyta</taxon>
        <taxon>Magnoliopsida</taxon>
        <taxon>eudicotyledons</taxon>
        <taxon>Gunneridae</taxon>
        <taxon>Pentapetalae</taxon>
        <taxon>asterids</taxon>
        <taxon>campanulids</taxon>
        <taxon>Asterales</taxon>
        <taxon>Asteraceae</taxon>
        <taxon>Asteroideae</taxon>
        <taxon>Anthemideae</taxon>
        <taxon>Anthemidinae</taxon>
        <taxon>Tanacetum</taxon>
    </lineage>
</organism>
<feature type="compositionally biased region" description="Polar residues" evidence="1">
    <location>
        <begin position="48"/>
        <end position="67"/>
    </location>
</feature>
<keyword evidence="3" id="KW-1185">Reference proteome</keyword>
<comment type="caution">
    <text evidence="2">The sequence shown here is derived from an EMBL/GenBank/DDBJ whole genome shotgun (WGS) entry which is preliminary data.</text>
</comment>
<reference evidence="2" key="1">
    <citation type="journal article" date="2022" name="Int. J. Mol. Sci.">
        <title>Draft Genome of Tanacetum Coccineum: Genomic Comparison of Closely Related Tanacetum-Family Plants.</title>
        <authorList>
            <person name="Yamashiro T."/>
            <person name="Shiraishi A."/>
            <person name="Nakayama K."/>
            <person name="Satake H."/>
        </authorList>
    </citation>
    <scope>NUCLEOTIDE SEQUENCE</scope>
</reference>
<accession>A0ABQ5FDS2</accession>
<sequence>MHNLTQIHETHLLPLQIIIDEHELPPIVTTLMKQISPISLTEADEFNQENSAHSDGNSQFVSYNPPSSEEIDSSTKL</sequence>
<feature type="region of interest" description="Disordered" evidence="1">
    <location>
        <begin position="46"/>
        <end position="77"/>
    </location>
</feature>
<proteinExistence type="predicted"/>
<dbReference type="Proteomes" id="UP001151760">
    <property type="component" value="Unassembled WGS sequence"/>
</dbReference>
<reference evidence="2" key="2">
    <citation type="submission" date="2022-01" db="EMBL/GenBank/DDBJ databases">
        <authorList>
            <person name="Yamashiro T."/>
            <person name="Shiraishi A."/>
            <person name="Satake H."/>
            <person name="Nakayama K."/>
        </authorList>
    </citation>
    <scope>NUCLEOTIDE SEQUENCE</scope>
</reference>
<evidence type="ECO:0000313" key="2">
    <source>
        <dbReference type="EMBL" id="GJT61421.1"/>
    </source>
</evidence>
<dbReference type="EMBL" id="BQNB010017286">
    <property type="protein sequence ID" value="GJT61421.1"/>
    <property type="molecule type" value="Genomic_DNA"/>
</dbReference>
<evidence type="ECO:0000256" key="1">
    <source>
        <dbReference type="SAM" id="MobiDB-lite"/>
    </source>
</evidence>
<gene>
    <name evidence="2" type="ORF">Tco_1004954</name>
</gene>
<evidence type="ECO:0000313" key="3">
    <source>
        <dbReference type="Proteomes" id="UP001151760"/>
    </source>
</evidence>